<reference evidence="2 3" key="1">
    <citation type="submission" date="2020-04" db="EMBL/GenBank/DDBJ databases">
        <title>Perkinsus olseni comparative genomics.</title>
        <authorList>
            <person name="Bogema D.R."/>
        </authorList>
    </citation>
    <scope>NUCLEOTIDE SEQUENCE [LARGE SCALE GENOMIC DNA]</scope>
    <source>
        <strain evidence="2">ATCC PRA-205</strain>
    </source>
</reference>
<proteinExistence type="predicted"/>
<evidence type="ECO:0000313" key="2">
    <source>
        <dbReference type="EMBL" id="KAF4700024.1"/>
    </source>
</evidence>
<feature type="non-terminal residue" evidence="2">
    <location>
        <position position="135"/>
    </location>
</feature>
<accession>A0A7J6PV26</accession>
<feature type="compositionally biased region" description="Low complexity" evidence="1">
    <location>
        <begin position="10"/>
        <end position="47"/>
    </location>
</feature>
<organism evidence="2 3">
    <name type="scientific">Perkinsus olseni</name>
    <name type="common">Perkinsus atlanticus</name>
    <dbReference type="NCBI Taxonomy" id="32597"/>
    <lineage>
        <taxon>Eukaryota</taxon>
        <taxon>Sar</taxon>
        <taxon>Alveolata</taxon>
        <taxon>Perkinsozoa</taxon>
        <taxon>Perkinsea</taxon>
        <taxon>Perkinsida</taxon>
        <taxon>Perkinsidae</taxon>
        <taxon>Perkinsus</taxon>
    </lineage>
</organism>
<sequence length="135" mass="14317">GRPRNVDEFGGTAASPSSSASGSATTTSAAAGSSTSSSSSSDDSSSSIMQSIAERRNILVDEVKEVIADVPLNSWGDTLFSGYATTYIDTSRLCTGQYELWWVTRTKSGPYVQLRKPFTVVAPSCTELQILPHVD</sequence>
<comment type="caution">
    <text evidence="2">The sequence shown here is derived from an EMBL/GenBank/DDBJ whole genome shotgun (WGS) entry which is preliminary data.</text>
</comment>
<feature type="region of interest" description="Disordered" evidence="1">
    <location>
        <begin position="1"/>
        <end position="48"/>
    </location>
</feature>
<dbReference type="EMBL" id="JABANM010034197">
    <property type="protein sequence ID" value="KAF4700024.1"/>
    <property type="molecule type" value="Genomic_DNA"/>
</dbReference>
<evidence type="ECO:0000313" key="3">
    <source>
        <dbReference type="Proteomes" id="UP000574390"/>
    </source>
</evidence>
<name>A0A7J6PV26_PEROL</name>
<dbReference type="Proteomes" id="UP000574390">
    <property type="component" value="Unassembled WGS sequence"/>
</dbReference>
<evidence type="ECO:0000256" key="1">
    <source>
        <dbReference type="SAM" id="MobiDB-lite"/>
    </source>
</evidence>
<protein>
    <submittedName>
        <fullName evidence="2">Uncharacterized protein</fullName>
    </submittedName>
</protein>
<dbReference type="AlphaFoldDB" id="A0A7J6PV26"/>
<gene>
    <name evidence="2" type="ORF">FOZ62_009253</name>
</gene>